<evidence type="ECO:0000313" key="2">
    <source>
        <dbReference type="Proteomes" id="UP000027442"/>
    </source>
</evidence>
<dbReference type="Pfam" id="PF12668">
    <property type="entry name" value="DUF3791"/>
    <property type="match status" value="1"/>
</dbReference>
<dbReference type="EMBL" id="JNGW01000090">
    <property type="protein sequence ID" value="KDR51810.1"/>
    <property type="molecule type" value="Genomic_DNA"/>
</dbReference>
<gene>
    <name evidence="1" type="ORF">HMPREF1991_02090</name>
</gene>
<keyword evidence="2" id="KW-1185">Reference proteome</keyword>
<reference evidence="1 2" key="1">
    <citation type="submission" date="2013-08" db="EMBL/GenBank/DDBJ databases">
        <authorList>
            <person name="Weinstock G."/>
            <person name="Sodergren E."/>
            <person name="Wylie T."/>
            <person name="Fulton L."/>
            <person name="Fulton R."/>
            <person name="Fronick C."/>
            <person name="O'Laughlin M."/>
            <person name="Godfrey J."/>
            <person name="Miner T."/>
            <person name="Herter B."/>
            <person name="Appelbaum E."/>
            <person name="Cordes M."/>
            <person name="Lek S."/>
            <person name="Wollam A."/>
            <person name="Pepin K.H."/>
            <person name="Palsikar V.B."/>
            <person name="Mitreva M."/>
            <person name="Wilson R.K."/>
        </authorList>
    </citation>
    <scope>NUCLEOTIDE SEQUENCE [LARGE SCALE GENOMIC DNA]</scope>
    <source>
        <strain evidence="1 2">ATCC 15930</strain>
    </source>
</reference>
<dbReference type="RefSeq" id="WP_018967811.1">
    <property type="nucleotide sequence ID" value="NZ_KB899217.1"/>
</dbReference>
<name>A0A069QG89_HOYLO</name>
<comment type="caution">
    <text evidence="1">The sequence shown here is derived from an EMBL/GenBank/DDBJ whole genome shotgun (WGS) entry which is preliminary data.</text>
</comment>
<proteinExistence type="predicted"/>
<evidence type="ECO:0000313" key="1">
    <source>
        <dbReference type="EMBL" id="KDR51810.1"/>
    </source>
</evidence>
<organism evidence="1 2">
    <name type="scientific">Hoylesella loescheii DSM 19665 = JCM 12249 = ATCC 15930</name>
    <dbReference type="NCBI Taxonomy" id="1122985"/>
    <lineage>
        <taxon>Bacteria</taxon>
        <taxon>Pseudomonadati</taxon>
        <taxon>Bacteroidota</taxon>
        <taxon>Bacteroidia</taxon>
        <taxon>Bacteroidales</taxon>
        <taxon>Prevotellaceae</taxon>
        <taxon>Hoylesella</taxon>
    </lineage>
</organism>
<dbReference type="AlphaFoldDB" id="A0A069QG89"/>
<protein>
    <recommendedName>
        <fullName evidence="3">DUF3791 domain-containing protein</fullName>
    </recommendedName>
</protein>
<dbReference type="eggNOG" id="ENOG503440Q">
    <property type="taxonomic scope" value="Bacteria"/>
</dbReference>
<sequence>MEYSAEEKLEWSIYFIHEFGKRYGLTMKQAFGYLQRFKGIDFIDKHYSYAHTQSFETMLDDISQYCRRMGGELQ</sequence>
<dbReference type="Proteomes" id="UP000027442">
    <property type="component" value="Unassembled WGS sequence"/>
</dbReference>
<dbReference type="HOGENOM" id="CLU_180557_0_0_10"/>
<evidence type="ECO:0008006" key="3">
    <source>
        <dbReference type="Google" id="ProtNLM"/>
    </source>
</evidence>
<dbReference type="PATRIC" id="fig|1122985.7.peg.2168"/>
<dbReference type="InterPro" id="IPR024269">
    <property type="entry name" value="DUF3791"/>
</dbReference>
<accession>A0A069QG89</accession>